<name>A0AA40KM13_9HYME</name>
<comment type="caution">
    <text evidence="2">The sequence shown here is derived from an EMBL/GenBank/DDBJ whole genome shotgun (WGS) entry which is preliminary data.</text>
</comment>
<evidence type="ECO:0000313" key="3">
    <source>
        <dbReference type="Proteomes" id="UP001177670"/>
    </source>
</evidence>
<accession>A0AA40KM13</accession>
<organism evidence="2 3">
    <name type="scientific">Melipona bicolor</name>
    <dbReference type="NCBI Taxonomy" id="60889"/>
    <lineage>
        <taxon>Eukaryota</taxon>
        <taxon>Metazoa</taxon>
        <taxon>Ecdysozoa</taxon>
        <taxon>Arthropoda</taxon>
        <taxon>Hexapoda</taxon>
        <taxon>Insecta</taxon>
        <taxon>Pterygota</taxon>
        <taxon>Neoptera</taxon>
        <taxon>Endopterygota</taxon>
        <taxon>Hymenoptera</taxon>
        <taxon>Apocrita</taxon>
        <taxon>Aculeata</taxon>
        <taxon>Apoidea</taxon>
        <taxon>Anthophila</taxon>
        <taxon>Apidae</taxon>
        <taxon>Melipona</taxon>
    </lineage>
</organism>
<reference evidence="2" key="1">
    <citation type="submission" date="2021-10" db="EMBL/GenBank/DDBJ databases">
        <title>Melipona bicolor Genome sequencing and assembly.</title>
        <authorList>
            <person name="Araujo N.S."/>
            <person name="Arias M.C."/>
        </authorList>
    </citation>
    <scope>NUCLEOTIDE SEQUENCE</scope>
    <source>
        <strain evidence="2">USP_2M_L1-L4_2017</strain>
        <tissue evidence="2">Whole body</tissue>
    </source>
</reference>
<sequence>MFLEPDSRSHDKFSDESQKLFNKYSCVQNSNRSNSFYRPLAGQQRASQLQPVEDNSEQDKMIRETEFGLVVSANSAGGLFILVDTVRAGSVSGSASASTYADPATGLELDSTATEFPLCSPVLGKDYRNLFVRTLQRTTGTLLVF</sequence>
<dbReference type="AlphaFoldDB" id="A0AA40KM13"/>
<evidence type="ECO:0000256" key="1">
    <source>
        <dbReference type="SAM" id="MobiDB-lite"/>
    </source>
</evidence>
<proteinExistence type="predicted"/>
<dbReference type="Proteomes" id="UP001177670">
    <property type="component" value="Unassembled WGS sequence"/>
</dbReference>
<evidence type="ECO:0000313" key="2">
    <source>
        <dbReference type="EMBL" id="KAK1125219.1"/>
    </source>
</evidence>
<dbReference type="EMBL" id="JAHYIQ010000016">
    <property type="protein sequence ID" value="KAK1125219.1"/>
    <property type="molecule type" value="Genomic_DNA"/>
</dbReference>
<keyword evidence="3" id="KW-1185">Reference proteome</keyword>
<protein>
    <submittedName>
        <fullName evidence="2">Uncharacterized protein</fullName>
    </submittedName>
</protein>
<gene>
    <name evidence="2" type="ORF">K0M31_005592</name>
</gene>
<feature type="region of interest" description="Disordered" evidence="1">
    <location>
        <begin position="35"/>
        <end position="58"/>
    </location>
</feature>